<feature type="region of interest" description="Disordered" evidence="1">
    <location>
        <begin position="43"/>
        <end position="71"/>
    </location>
</feature>
<dbReference type="Pfam" id="PF14478">
    <property type="entry name" value="DUF4430"/>
    <property type="match status" value="1"/>
</dbReference>
<feature type="chain" id="PRO_5047303668" evidence="2">
    <location>
        <begin position="27"/>
        <end position="150"/>
    </location>
</feature>
<dbReference type="Gene3D" id="2.170.130.30">
    <property type="match status" value="1"/>
</dbReference>
<protein>
    <submittedName>
        <fullName evidence="4">DUF4430 domain-containing protein</fullName>
    </submittedName>
</protein>
<evidence type="ECO:0000256" key="1">
    <source>
        <dbReference type="SAM" id="MobiDB-lite"/>
    </source>
</evidence>
<sequence length="150" mass="14940">MNKTSVRPLRALGAATAALLLTGLLAGCGGDAAGRDPVVPATLNAQSDAASPSASASPSDDASPSAGAETLSYAGRTGATALELLLEADPSAEVTGEGENAFVTAIGGRAADDSKKEFWSLSVDGEPAQVGAGTLETEDGQEITWTIETY</sequence>
<dbReference type="EMBL" id="JBHSFI010000003">
    <property type="protein sequence ID" value="MFC4628205.1"/>
    <property type="molecule type" value="Genomic_DNA"/>
</dbReference>
<dbReference type="PROSITE" id="PS51257">
    <property type="entry name" value="PROKAR_LIPOPROTEIN"/>
    <property type="match status" value="1"/>
</dbReference>
<proteinExistence type="predicted"/>
<gene>
    <name evidence="4" type="ORF">ACFO6V_08165</name>
</gene>
<dbReference type="Proteomes" id="UP001596011">
    <property type="component" value="Unassembled WGS sequence"/>
</dbReference>
<comment type="caution">
    <text evidence="4">The sequence shown here is derived from an EMBL/GenBank/DDBJ whole genome shotgun (WGS) entry which is preliminary data.</text>
</comment>
<reference evidence="5" key="1">
    <citation type="journal article" date="2019" name="Int. J. Syst. Evol. Microbiol.">
        <title>The Global Catalogue of Microorganisms (GCM) 10K type strain sequencing project: providing services to taxonomists for standard genome sequencing and annotation.</title>
        <authorList>
            <consortium name="The Broad Institute Genomics Platform"/>
            <consortium name="The Broad Institute Genome Sequencing Center for Infectious Disease"/>
            <person name="Wu L."/>
            <person name="Ma J."/>
        </authorList>
    </citation>
    <scope>NUCLEOTIDE SEQUENCE [LARGE SCALE GENOMIC DNA]</scope>
    <source>
        <strain evidence="5">CCUG 42722</strain>
    </source>
</reference>
<accession>A0ABV9HHA7</accession>
<name>A0ABV9HHA7_9MICO</name>
<dbReference type="InterPro" id="IPR027954">
    <property type="entry name" value="Transcobalamin-like_C"/>
</dbReference>
<keyword evidence="2" id="KW-0732">Signal</keyword>
<evidence type="ECO:0000313" key="4">
    <source>
        <dbReference type="EMBL" id="MFC4628205.1"/>
    </source>
</evidence>
<evidence type="ECO:0000259" key="3">
    <source>
        <dbReference type="Pfam" id="PF14478"/>
    </source>
</evidence>
<dbReference type="RefSeq" id="WP_377134074.1">
    <property type="nucleotide sequence ID" value="NZ_JBHSFI010000003.1"/>
</dbReference>
<feature type="compositionally biased region" description="Low complexity" evidence="1">
    <location>
        <begin position="47"/>
        <end position="66"/>
    </location>
</feature>
<feature type="signal peptide" evidence="2">
    <location>
        <begin position="1"/>
        <end position="26"/>
    </location>
</feature>
<evidence type="ECO:0000256" key="2">
    <source>
        <dbReference type="SAM" id="SignalP"/>
    </source>
</evidence>
<feature type="domain" description="Transcobalamin-like C-terminal" evidence="3">
    <location>
        <begin position="78"/>
        <end position="148"/>
    </location>
</feature>
<evidence type="ECO:0000313" key="5">
    <source>
        <dbReference type="Proteomes" id="UP001596011"/>
    </source>
</evidence>
<keyword evidence="5" id="KW-1185">Reference proteome</keyword>
<organism evidence="4 5">
    <name type="scientific">Promicromonospora alba</name>
    <dbReference type="NCBI Taxonomy" id="1616110"/>
    <lineage>
        <taxon>Bacteria</taxon>
        <taxon>Bacillati</taxon>
        <taxon>Actinomycetota</taxon>
        <taxon>Actinomycetes</taxon>
        <taxon>Micrococcales</taxon>
        <taxon>Promicromonosporaceae</taxon>
        <taxon>Promicromonospora</taxon>
    </lineage>
</organism>